<evidence type="ECO:0000256" key="7">
    <source>
        <dbReference type="ARBA" id="ARBA00047942"/>
    </source>
</evidence>
<evidence type="ECO:0000256" key="5">
    <source>
        <dbReference type="ARBA" id="ARBA00022691"/>
    </source>
</evidence>
<dbReference type="EC" id="2.1.1.72" evidence="2"/>
<dbReference type="SMR" id="W8F0B7"/>
<evidence type="ECO:0000256" key="1">
    <source>
        <dbReference type="ARBA" id="ARBA00006594"/>
    </source>
</evidence>
<dbReference type="InterPro" id="IPR002052">
    <property type="entry name" value="DNA_methylase_N6_adenine_CS"/>
</dbReference>
<dbReference type="InterPro" id="IPR003356">
    <property type="entry name" value="DNA_methylase_A-5"/>
</dbReference>
<comment type="catalytic activity">
    <reaction evidence="7">
        <text>a 2'-deoxyadenosine in DNA + S-adenosyl-L-methionine = an N(6)-methyl-2'-deoxyadenosine in DNA + S-adenosyl-L-homocysteine + H(+)</text>
        <dbReference type="Rhea" id="RHEA:15197"/>
        <dbReference type="Rhea" id="RHEA-COMP:12418"/>
        <dbReference type="Rhea" id="RHEA-COMP:12419"/>
        <dbReference type="ChEBI" id="CHEBI:15378"/>
        <dbReference type="ChEBI" id="CHEBI:57856"/>
        <dbReference type="ChEBI" id="CHEBI:59789"/>
        <dbReference type="ChEBI" id="CHEBI:90615"/>
        <dbReference type="ChEBI" id="CHEBI:90616"/>
        <dbReference type="EC" id="2.1.1.72"/>
    </reaction>
</comment>
<geneLocation type="plasmid" evidence="10 11">
    <name>pHsw2</name>
</geneLocation>
<dbReference type="GO" id="GO:0003677">
    <property type="term" value="F:DNA binding"/>
    <property type="evidence" value="ECO:0007669"/>
    <property type="project" value="InterPro"/>
</dbReference>
<evidence type="ECO:0000256" key="4">
    <source>
        <dbReference type="ARBA" id="ARBA00022679"/>
    </source>
</evidence>
<dbReference type="PANTHER" id="PTHR42933">
    <property type="entry name" value="SLR6095 PROTEIN"/>
    <property type="match status" value="1"/>
</dbReference>
<evidence type="ECO:0000313" key="11">
    <source>
        <dbReference type="Proteomes" id="UP000019423"/>
    </source>
</evidence>
<evidence type="ECO:0000256" key="6">
    <source>
        <dbReference type="ARBA" id="ARBA00022747"/>
    </source>
</evidence>
<dbReference type="InterPro" id="IPR029063">
    <property type="entry name" value="SAM-dependent_MTases_sf"/>
</dbReference>
<keyword evidence="5" id="KW-0949">S-adenosyl-L-methionine</keyword>
<gene>
    <name evidence="10" type="ORF">Hsw_PB0035</name>
</gene>
<name>W8F0B7_9BACT</name>
<dbReference type="InterPro" id="IPR051537">
    <property type="entry name" value="DNA_Adenine_Mtase"/>
</dbReference>
<dbReference type="Gene3D" id="3.40.50.150">
    <property type="entry name" value="Vaccinia Virus protein VP39"/>
    <property type="match status" value="1"/>
</dbReference>
<dbReference type="OrthoDB" id="9814572at2"/>
<evidence type="ECO:0000313" key="10">
    <source>
        <dbReference type="EMBL" id="AHJ95325.1"/>
    </source>
</evidence>
<dbReference type="SUPFAM" id="SSF53335">
    <property type="entry name" value="S-adenosyl-L-methionine-dependent methyltransferases"/>
    <property type="match status" value="1"/>
</dbReference>
<dbReference type="PROSITE" id="PS00092">
    <property type="entry name" value="N6_MTASE"/>
    <property type="match status" value="1"/>
</dbReference>
<keyword evidence="3 10" id="KW-0489">Methyltransferase</keyword>
<evidence type="ECO:0000256" key="2">
    <source>
        <dbReference type="ARBA" id="ARBA00011900"/>
    </source>
</evidence>
<dbReference type="Proteomes" id="UP000019423">
    <property type="component" value="Plasmid pHsw2"/>
</dbReference>
<protein>
    <recommendedName>
        <fullName evidence="2">site-specific DNA-methyltransferase (adenine-specific)</fullName>
        <ecNumber evidence="2">2.1.1.72</ecNumber>
    </recommendedName>
</protein>
<evidence type="ECO:0000259" key="9">
    <source>
        <dbReference type="Pfam" id="PF12161"/>
    </source>
</evidence>
<comment type="similarity">
    <text evidence="1">Belongs to the N(4)/N(6)-methyltransferase family.</text>
</comment>
<dbReference type="PRINTS" id="PR00507">
    <property type="entry name" value="N12N6MTFRASE"/>
</dbReference>
<keyword evidence="10" id="KW-0614">Plasmid</keyword>
<keyword evidence="6" id="KW-0680">Restriction system</keyword>
<dbReference type="AlphaFoldDB" id="W8F0B7"/>
<keyword evidence="11" id="KW-1185">Reference proteome</keyword>
<dbReference type="InterPro" id="IPR022749">
    <property type="entry name" value="D12N6_MeTrfase_N"/>
</dbReference>
<dbReference type="REBASE" id="81775">
    <property type="entry name" value="M.HswDY53ORF35P"/>
</dbReference>
<dbReference type="KEGG" id="hsw:Hsw_PB0035"/>
<reference evidence="10 11" key="1">
    <citation type="submission" date="2014-01" db="EMBL/GenBank/DDBJ databases">
        <title>Complete sequence of plasmid2 of ionizing-radiation resistance bacterium Hymenobacter swuensis DY53.</title>
        <authorList>
            <person name="Jung J.-H."/>
            <person name="Jeong S.-W."/>
            <person name="Joe M.-H."/>
            <person name="Cho y.-j."/>
            <person name="Kim M.-K."/>
            <person name="Lim S.-Y."/>
        </authorList>
    </citation>
    <scope>NUCLEOTIDE SEQUENCE [LARGE SCALE GENOMIC DNA]</scope>
    <source>
        <strain evidence="10 11">DY53</strain>
        <plasmid evidence="10 11">pHsw2</plasmid>
    </source>
</reference>
<sequence length="465" mass="51982">MDITNKLWNFCHILRHDGMDYADYVEQLTYLLFLKMADEGSIEVPADCHWRDMLTLSGKALTDYYDTALNILRGEPGILGQIFQEPISKIKNAASLKKIVEGIEEIGWTKLGKDVQGEAFEGLLERTANEGKKGAGQFFTPRPLIQAIVNVMQPNPLEGRRSKIADVACGTAGFLTVAAEWSRLHSGAVKQADKDYIRRSAYYGQELVVRPFRLGLMSMFLHDIEANISLKDSIYDGDLLGEEYDCILTNPPFGSRGSIGIPKLRNFPVETSNIQINFIQHIYEVLSEHGRAAIVLPDSALTDAKAREVWQILITENLCRVHTILKLPRGTFTPYANGVRACVVFLQKGSGTKSLWVYDSRSNVPGITKKSRPLDYGQHFAAFVEAYGSDPNGKGKRTQSERFRKFTLADIAANNYSLDFSWIEDNSLINDGELQKPITYIEDTLSELDSLNSIIASIKDLLEGN</sequence>
<dbReference type="InterPro" id="IPR038333">
    <property type="entry name" value="T1MK-like_N_sf"/>
</dbReference>
<dbReference type="Pfam" id="PF02384">
    <property type="entry name" value="N6_Mtase"/>
    <property type="match status" value="1"/>
</dbReference>
<accession>W8F0B7</accession>
<dbReference type="PATRIC" id="fig|1227739.3.peg.33"/>
<dbReference type="Pfam" id="PF12161">
    <property type="entry name" value="HsdM_N"/>
    <property type="match status" value="1"/>
</dbReference>
<dbReference type="RefSeq" id="WP_071883027.1">
    <property type="nucleotide sequence ID" value="NZ_CP007143.1"/>
</dbReference>
<dbReference type="GO" id="GO:0008170">
    <property type="term" value="F:N-methyltransferase activity"/>
    <property type="evidence" value="ECO:0007669"/>
    <property type="project" value="InterPro"/>
</dbReference>
<evidence type="ECO:0000259" key="8">
    <source>
        <dbReference type="Pfam" id="PF02384"/>
    </source>
</evidence>
<feature type="domain" description="DNA methylase adenine-specific" evidence="8">
    <location>
        <begin position="113"/>
        <end position="420"/>
    </location>
</feature>
<evidence type="ECO:0000256" key="3">
    <source>
        <dbReference type="ARBA" id="ARBA00022603"/>
    </source>
</evidence>
<dbReference type="GO" id="GO:0009007">
    <property type="term" value="F:site-specific DNA-methyltransferase (adenine-specific) activity"/>
    <property type="evidence" value="ECO:0007669"/>
    <property type="project" value="UniProtKB-EC"/>
</dbReference>
<keyword evidence="4 10" id="KW-0808">Transferase</keyword>
<dbReference type="HOGENOM" id="CLU_018284_2_0_10"/>
<dbReference type="PANTHER" id="PTHR42933:SF4">
    <property type="entry name" value="TYPE I RESTRICTION ENZYME ECOKI METHYLASE SUBUNIT"/>
    <property type="match status" value="1"/>
</dbReference>
<dbReference type="GO" id="GO:0032259">
    <property type="term" value="P:methylation"/>
    <property type="evidence" value="ECO:0007669"/>
    <property type="project" value="UniProtKB-KW"/>
</dbReference>
<organism evidence="10 11">
    <name type="scientific">Hymenobacter swuensis DY53</name>
    <dbReference type="NCBI Taxonomy" id="1227739"/>
    <lineage>
        <taxon>Bacteria</taxon>
        <taxon>Pseudomonadati</taxon>
        <taxon>Bacteroidota</taxon>
        <taxon>Cytophagia</taxon>
        <taxon>Cytophagales</taxon>
        <taxon>Hymenobacteraceae</taxon>
        <taxon>Hymenobacter</taxon>
    </lineage>
</organism>
<dbReference type="EMBL" id="CP007143">
    <property type="protein sequence ID" value="AHJ95325.1"/>
    <property type="molecule type" value="Genomic_DNA"/>
</dbReference>
<feature type="domain" description="N6 adenine-specific DNA methyltransferase N-terminal" evidence="9">
    <location>
        <begin position="3"/>
        <end position="39"/>
    </location>
</feature>
<dbReference type="GO" id="GO:0009307">
    <property type="term" value="P:DNA restriction-modification system"/>
    <property type="evidence" value="ECO:0007669"/>
    <property type="project" value="UniProtKB-KW"/>
</dbReference>
<proteinExistence type="inferred from homology"/>
<dbReference type="eggNOG" id="COG0286">
    <property type="taxonomic scope" value="Bacteria"/>
</dbReference>
<dbReference type="Gene3D" id="1.20.1260.30">
    <property type="match status" value="1"/>
</dbReference>